<reference evidence="1" key="1">
    <citation type="journal article" date="2015" name="Nature">
        <title>Complex archaea that bridge the gap between prokaryotes and eukaryotes.</title>
        <authorList>
            <person name="Spang A."/>
            <person name="Saw J.H."/>
            <person name="Jorgensen S.L."/>
            <person name="Zaremba-Niedzwiedzka K."/>
            <person name="Martijn J."/>
            <person name="Lind A.E."/>
            <person name="van Eijk R."/>
            <person name="Schleper C."/>
            <person name="Guy L."/>
            <person name="Ettema T.J."/>
        </authorList>
    </citation>
    <scope>NUCLEOTIDE SEQUENCE</scope>
</reference>
<organism evidence="1">
    <name type="scientific">marine sediment metagenome</name>
    <dbReference type="NCBI Taxonomy" id="412755"/>
    <lineage>
        <taxon>unclassified sequences</taxon>
        <taxon>metagenomes</taxon>
        <taxon>ecological metagenomes</taxon>
    </lineage>
</organism>
<dbReference type="AlphaFoldDB" id="A0A0F9T048"/>
<name>A0A0F9T048_9ZZZZ</name>
<accession>A0A0F9T048</accession>
<evidence type="ECO:0000313" key="1">
    <source>
        <dbReference type="EMBL" id="KKN34853.1"/>
    </source>
</evidence>
<sequence length="74" mass="9073">MSYMYALVSVVVLTNRKVQKHIKMYYFSLIPQIRNEIFIKLTRYLLINNKYKTHCFVNKTKNNRGIEYKHDRKD</sequence>
<comment type="caution">
    <text evidence="1">The sequence shown here is derived from an EMBL/GenBank/DDBJ whole genome shotgun (WGS) entry which is preliminary data.</text>
</comment>
<gene>
    <name evidence="1" type="ORF">LCGC14_0789570</name>
</gene>
<proteinExistence type="predicted"/>
<dbReference type="EMBL" id="LAZR01002080">
    <property type="protein sequence ID" value="KKN34853.1"/>
    <property type="molecule type" value="Genomic_DNA"/>
</dbReference>
<protein>
    <submittedName>
        <fullName evidence="1">Uncharacterized protein</fullName>
    </submittedName>
</protein>